<sequence>MITSLSLGSEGGFPVSRPDGGLRYLTLTLTRSSKITEPFRAGSPSLLPAQMPARGYLNPSTPLCPSPSGWTVFWCSPNSRATQSSHARLRHLIIASLQSTPIRSPTPQLRATVLAAPAKISISSDYTLANAQKPLPPKAVPIAYSAGWCYATAEMREGKGVNEQASGTEATDAVAGGQTANGDADADVDVDVDVARRRQSRTRSF</sequence>
<name>A0A8H4QI39_9HELO</name>
<gene>
    <name evidence="2" type="ORF">G7Y89_g15679</name>
</gene>
<proteinExistence type="predicted"/>
<keyword evidence="3" id="KW-1185">Reference proteome</keyword>
<dbReference type="EMBL" id="JAAMPI010002595">
    <property type="protein sequence ID" value="KAF4611334.1"/>
    <property type="molecule type" value="Genomic_DNA"/>
</dbReference>
<evidence type="ECO:0000256" key="1">
    <source>
        <dbReference type="SAM" id="MobiDB-lite"/>
    </source>
</evidence>
<feature type="region of interest" description="Disordered" evidence="1">
    <location>
        <begin position="160"/>
        <end position="205"/>
    </location>
</feature>
<reference evidence="2 3" key="1">
    <citation type="submission" date="2020-03" db="EMBL/GenBank/DDBJ databases">
        <title>Draft Genome Sequence of Cudoniella acicularis.</title>
        <authorList>
            <person name="Buettner E."/>
            <person name="Kellner H."/>
        </authorList>
    </citation>
    <scope>NUCLEOTIDE SEQUENCE [LARGE SCALE GENOMIC DNA]</scope>
    <source>
        <strain evidence="2 3">DSM 108380</strain>
    </source>
</reference>
<dbReference type="Proteomes" id="UP000566819">
    <property type="component" value="Unassembled WGS sequence"/>
</dbReference>
<organism evidence="2 3">
    <name type="scientific">Cudoniella acicularis</name>
    <dbReference type="NCBI Taxonomy" id="354080"/>
    <lineage>
        <taxon>Eukaryota</taxon>
        <taxon>Fungi</taxon>
        <taxon>Dikarya</taxon>
        <taxon>Ascomycota</taxon>
        <taxon>Pezizomycotina</taxon>
        <taxon>Leotiomycetes</taxon>
        <taxon>Helotiales</taxon>
        <taxon>Tricladiaceae</taxon>
        <taxon>Cudoniella</taxon>
    </lineage>
</organism>
<evidence type="ECO:0000313" key="3">
    <source>
        <dbReference type="Proteomes" id="UP000566819"/>
    </source>
</evidence>
<evidence type="ECO:0000313" key="2">
    <source>
        <dbReference type="EMBL" id="KAF4611334.1"/>
    </source>
</evidence>
<accession>A0A8H4QI39</accession>
<dbReference type="AlphaFoldDB" id="A0A8H4QI39"/>
<protein>
    <submittedName>
        <fullName evidence="2">Uncharacterized protein</fullName>
    </submittedName>
</protein>
<comment type="caution">
    <text evidence="2">The sequence shown here is derived from an EMBL/GenBank/DDBJ whole genome shotgun (WGS) entry which is preliminary data.</text>
</comment>